<dbReference type="FunFam" id="1.10.8.10:FF:000032">
    <property type="entry name" value="Release factor glutamine methyltransferase"/>
    <property type="match status" value="1"/>
</dbReference>
<dbReference type="RefSeq" id="WP_245763908.1">
    <property type="nucleotide sequence ID" value="NZ_FOLO01000068.1"/>
</dbReference>
<dbReference type="InterPro" id="IPR040758">
    <property type="entry name" value="PrmC_N"/>
</dbReference>
<dbReference type="InterPro" id="IPR025714">
    <property type="entry name" value="Methyltranfer_dom"/>
</dbReference>
<dbReference type="EC" id="2.1.1.297" evidence="5"/>
<dbReference type="InterPro" id="IPR050320">
    <property type="entry name" value="N5-glutamine_MTase"/>
</dbReference>
<feature type="binding site" evidence="5">
    <location>
        <position position="151"/>
    </location>
    <ligand>
        <name>S-adenosyl-L-methionine</name>
        <dbReference type="ChEBI" id="CHEBI:59789"/>
    </ligand>
</feature>
<dbReference type="GO" id="GO:0032259">
    <property type="term" value="P:methylation"/>
    <property type="evidence" value="ECO:0007669"/>
    <property type="project" value="UniProtKB-KW"/>
</dbReference>
<dbReference type="SUPFAM" id="SSF53335">
    <property type="entry name" value="S-adenosyl-L-methionine-dependent methyltransferases"/>
    <property type="match status" value="1"/>
</dbReference>
<dbReference type="EMBL" id="FOLO01000068">
    <property type="protein sequence ID" value="SFD56273.1"/>
    <property type="molecule type" value="Genomic_DNA"/>
</dbReference>
<organism evidence="8 9">
    <name type="scientific">Pseudoalteromonas denitrificans DSM 6059</name>
    <dbReference type="NCBI Taxonomy" id="1123010"/>
    <lineage>
        <taxon>Bacteria</taxon>
        <taxon>Pseudomonadati</taxon>
        <taxon>Pseudomonadota</taxon>
        <taxon>Gammaproteobacteria</taxon>
        <taxon>Alteromonadales</taxon>
        <taxon>Pseudoalteromonadaceae</taxon>
        <taxon>Pseudoalteromonas</taxon>
    </lineage>
</organism>
<dbReference type="Gene3D" id="1.10.8.10">
    <property type="entry name" value="DNA helicase RuvA subunit, C-terminal domain"/>
    <property type="match status" value="1"/>
</dbReference>
<dbReference type="NCBIfam" id="TIGR03534">
    <property type="entry name" value="RF_mod_PrmC"/>
    <property type="match status" value="1"/>
</dbReference>
<dbReference type="HAMAP" id="MF_02126">
    <property type="entry name" value="RF_methyltr_PrmC"/>
    <property type="match status" value="1"/>
</dbReference>
<feature type="binding site" evidence="5">
    <location>
        <position position="183"/>
    </location>
    <ligand>
        <name>S-adenosyl-L-methionine</name>
        <dbReference type="ChEBI" id="CHEBI:59789"/>
    </ligand>
</feature>
<protein>
    <recommendedName>
        <fullName evidence="5">Release factor glutamine methyltransferase</fullName>
        <shortName evidence="5">RF MTase</shortName>
        <ecNumber evidence="5">2.1.1.297</ecNumber>
    </recommendedName>
    <alternativeName>
        <fullName evidence="5">N5-glutamine methyltransferase PrmC</fullName>
    </alternativeName>
    <alternativeName>
        <fullName evidence="5">Protein-(glutamine-N5) MTase PrmC</fullName>
    </alternativeName>
    <alternativeName>
        <fullName evidence="5">Protein-glutamine N-methyltransferase PrmC</fullName>
    </alternativeName>
</protein>
<keyword evidence="1 5" id="KW-0489">Methyltransferase</keyword>
<feature type="domain" description="Methyltransferase" evidence="6">
    <location>
        <begin position="120"/>
        <end position="264"/>
    </location>
</feature>
<keyword evidence="3 5" id="KW-0949">S-adenosyl-L-methionine</keyword>
<evidence type="ECO:0000256" key="3">
    <source>
        <dbReference type="ARBA" id="ARBA00022691"/>
    </source>
</evidence>
<dbReference type="NCBIfam" id="TIGR00536">
    <property type="entry name" value="hemK_fam"/>
    <property type="match status" value="1"/>
</dbReference>
<dbReference type="FunFam" id="3.40.50.150:FF:000053">
    <property type="entry name" value="Release factor glutamine methyltransferase"/>
    <property type="match status" value="1"/>
</dbReference>
<evidence type="ECO:0000259" key="6">
    <source>
        <dbReference type="Pfam" id="PF13847"/>
    </source>
</evidence>
<dbReference type="AlphaFoldDB" id="A0A1I1TIN1"/>
<name>A0A1I1TIN1_9GAMM</name>
<dbReference type="Proteomes" id="UP000198862">
    <property type="component" value="Unassembled WGS sequence"/>
</dbReference>
<feature type="binding site" evidence="5">
    <location>
        <begin position="128"/>
        <end position="132"/>
    </location>
    <ligand>
        <name>S-adenosyl-L-methionine</name>
        <dbReference type="ChEBI" id="CHEBI:59789"/>
    </ligand>
</feature>
<dbReference type="InterPro" id="IPR029063">
    <property type="entry name" value="SAM-dependent_MTases_sf"/>
</dbReference>
<dbReference type="STRING" id="1123010.SAMN02745724_04851"/>
<comment type="catalytic activity">
    <reaction evidence="4 5">
        <text>L-glutaminyl-[peptide chain release factor] + S-adenosyl-L-methionine = N(5)-methyl-L-glutaminyl-[peptide chain release factor] + S-adenosyl-L-homocysteine + H(+)</text>
        <dbReference type="Rhea" id="RHEA:42896"/>
        <dbReference type="Rhea" id="RHEA-COMP:10271"/>
        <dbReference type="Rhea" id="RHEA-COMP:10272"/>
        <dbReference type="ChEBI" id="CHEBI:15378"/>
        <dbReference type="ChEBI" id="CHEBI:30011"/>
        <dbReference type="ChEBI" id="CHEBI:57856"/>
        <dbReference type="ChEBI" id="CHEBI:59789"/>
        <dbReference type="ChEBI" id="CHEBI:61891"/>
        <dbReference type="EC" id="2.1.1.297"/>
    </reaction>
</comment>
<feature type="binding site" evidence="5">
    <location>
        <begin position="198"/>
        <end position="201"/>
    </location>
    <ligand>
        <name>substrate</name>
    </ligand>
</feature>
<proteinExistence type="inferred from homology"/>
<evidence type="ECO:0000256" key="5">
    <source>
        <dbReference type="HAMAP-Rule" id="MF_02126"/>
    </source>
</evidence>
<dbReference type="GO" id="GO:0003676">
    <property type="term" value="F:nucleic acid binding"/>
    <property type="evidence" value="ECO:0007669"/>
    <property type="project" value="InterPro"/>
</dbReference>
<dbReference type="Pfam" id="PF17827">
    <property type="entry name" value="PrmC_N"/>
    <property type="match status" value="1"/>
</dbReference>
<feature type="binding site" evidence="5">
    <location>
        <position position="198"/>
    </location>
    <ligand>
        <name>S-adenosyl-L-methionine</name>
        <dbReference type="ChEBI" id="CHEBI:59789"/>
    </ligand>
</feature>
<evidence type="ECO:0000256" key="4">
    <source>
        <dbReference type="ARBA" id="ARBA00048391"/>
    </source>
</evidence>
<dbReference type="PROSITE" id="PS00092">
    <property type="entry name" value="N6_MTASE"/>
    <property type="match status" value="1"/>
</dbReference>
<evidence type="ECO:0000259" key="7">
    <source>
        <dbReference type="Pfam" id="PF17827"/>
    </source>
</evidence>
<gene>
    <name evidence="5" type="primary">prmC</name>
    <name evidence="8" type="ORF">SAMN02745724_04851</name>
</gene>
<evidence type="ECO:0000256" key="1">
    <source>
        <dbReference type="ARBA" id="ARBA00022603"/>
    </source>
</evidence>
<dbReference type="CDD" id="cd02440">
    <property type="entry name" value="AdoMet_MTases"/>
    <property type="match status" value="1"/>
</dbReference>
<dbReference type="GO" id="GO:0102559">
    <property type="term" value="F:peptide chain release factor N(5)-glutamine methyltransferase activity"/>
    <property type="evidence" value="ECO:0007669"/>
    <property type="project" value="UniProtKB-EC"/>
</dbReference>
<dbReference type="PANTHER" id="PTHR18895:SF74">
    <property type="entry name" value="MTRF1L RELEASE FACTOR GLUTAMINE METHYLTRANSFERASE"/>
    <property type="match status" value="1"/>
</dbReference>
<dbReference type="InterPro" id="IPR004556">
    <property type="entry name" value="HemK-like"/>
</dbReference>
<dbReference type="InterPro" id="IPR002052">
    <property type="entry name" value="DNA_methylase_N6_adenine_CS"/>
</dbReference>
<keyword evidence="2 5" id="KW-0808">Transferase</keyword>
<comment type="similarity">
    <text evidence="5">Belongs to the protein N5-glutamine methyltransferase family. PrmC subfamily.</text>
</comment>
<accession>A0A1I1TIN1</accession>
<evidence type="ECO:0000313" key="9">
    <source>
        <dbReference type="Proteomes" id="UP000198862"/>
    </source>
</evidence>
<dbReference type="InterPro" id="IPR019874">
    <property type="entry name" value="RF_methyltr_PrmC"/>
</dbReference>
<keyword evidence="9" id="KW-1185">Reference proteome</keyword>
<sequence length="292" mass="32904">MIDSIITIEKALAAAANAFLALPEDKKSDTAKLDAEVLLLACIDQTRTYLYTWPEKQLSHKQHKQFLNMVERRKRGEPVAHIVGFREFWSLPLEVNAQTLIPRPDTETLVEQVLALEITGNISLLDLGTGTGAIALAIASEYAHWKITGCDKVGAAVTLAKRNQKRLNENSRFDNVHFLQSDWFDAFESQKFDVIVSNPPYIEPDDPHLNQGDVCFEPLSALIAQDNGLADLKHIISEARKYLNQNGMILLEHGYNQSEQVSDFLYKMSYKGIKTFTDLSGNDRITVAQWQE</sequence>
<reference evidence="8 9" key="1">
    <citation type="submission" date="2016-10" db="EMBL/GenBank/DDBJ databases">
        <authorList>
            <person name="de Groot N.N."/>
        </authorList>
    </citation>
    <scope>NUCLEOTIDE SEQUENCE [LARGE SCALE GENOMIC DNA]</scope>
    <source>
        <strain evidence="8 9">DSM 6059</strain>
    </source>
</reference>
<evidence type="ECO:0000313" key="8">
    <source>
        <dbReference type="EMBL" id="SFD56273.1"/>
    </source>
</evidence>
<evidence type="ECO:0000256" key="2">
    <source>
        <dbReference type="ARBA" id="ARBA00022679"/>
    </source>
</evidence>
<comment type="function">
    <text evidence="5">Methylates the class 1 translation termination release factors RF1/PrfA and RF2/PrfB on the glutamine residue of the universally conserved GGQ motif.</text>
</comment>
<dbReference type="Pfam" id="PF13847">
    <property type="entry name" value="Methyltransf_31"/>
    <property type="match status" value="1"/>
</dbReference>
<feature type="domain" description="Release factor glutamine methyltransferase N-terminal" evidence="7">
    <location>
        <begin position="25"/>
        <end position="84"/>
    </location>
</feature>
<dbReference type="Gene3D" id="3.40.50.150">
    <property type="entry name" value="Vaccinia Virus protein VP39"/>
    <property type="match status" value="1"/>
</dbReference>
<dbReference type="PANTHER" id="PTHR18895">
    <property type="entry name" value="HEMK METHYLTRANSFERASE"/>
    <property type="match status" value="1"/>
</dbReference>